<dbReference type="EMBL" id="JH819021">
    <property type="protein sequence ID" value="EKC33875.1"/>
    <property type="molecule type" value="Genomic_DNA"/>
</dbReference>
<dbReference type="InParanoid" id="K1QY75"/>
<protein>
    <submittedName>
        <fullName evidence="1">Uncharacterized protein</fullName>
    </submittedName>
</protein>
<gene>
    <name evidence="1" type="ORF">CGI_10026368</name>
</gene>
<dbReference type="HOGENOM" id="CLU_2742532_0_0_1"/>
<reference evidence="1" key="1">
    <citation type="journal article" date="2012" name="Nature">
        <title>The oyster genome reveals stress adaptation and complexity of shell formation.</title>
        <authorList>
            <person name="Zhang G."/>
            <person name="Fang X."/>
            <person name="Guo X."/>
            <person name="Li L."/>
            <person name="Luo R."/>
            <person name="Xu F."/>
            <person name="Yang P."/>
            <person name="Zhang L."/>
            <person name="Wang X."/>
            <person name="Qi H."/>
            <person name="Xiong Z."/>
            <person name="Que H."/>
            <person name="Xie Y."/>
            <person name="Holland P.W."/>
            <person name="Paps J."/>
            <person name="Zhu Y."/>
            <person name="Wu F."/>
            <person name="Chen Y."/>
            <person name="Wang J."/>
            <person name="Peng C."/>
            <person name="Meng J."/>
            <person name="Yang L."/>
            <person name="Liu J."/>
            <person name="Wen B."/>
            <person name="Zhang N."/>
            <person name="Huang Z."/>
            <person name="Zhu Q."/>
            <person name="Feng Y."/>
            <person name="Mount A."/>
            <person name="Hedgecock D."/>
            <person name="Xu Z."/>
            <person name="Liu Y."/>
            <person name="Domazet-Loso T."/>
            <person name="Du Y."/>
            <person name="Sun X."/>
            <person name="Zhang S."/>
            <person name="Liu B."/>
            <person name="Cheng P."/>
            <person name="Jiang X."/>
            <person name="Li J."/>
            <person name="Fan D."/>
            <person name="Wang W."/>
            <person name="Fu W."/>
            <person name="Wang T."/>
            <person name="Wang B."/>
            <person name="Zhang J."/>
            <person name="Peng Z."/>
            <person name="Li Y."/>
            <person name="Li N."/>
            <person name="Wang J."/>
            <person name="Chen M."/>
            <person name="He Y."/>
            <person name="Tan F."/>
            <person name="Song X."/>
            <person name="Zheng Q."/>
            <person name="Huang R."/>
            <person name="Yang H."/>
            <person name="Du X."/>
            <person name="Chen L."/>
            <person name="Yang M."/>
            <person name="Gaffney P.M."/>
            <person name="Wang S."/>
            <person name="Luo L."/>
            <person name="She Z."/>
            <person name="Ming Y."/>
            <person name="Huang W."/>
            <person name="Zhang S."/>
            <person name="Huang B."/>
            <person name="Zhang Y."/>
            <person name="Qu T."/>
            <person name="Ni P."/>
            <person name="Miao G."/>
            <person name="Wang J."/>
            <person name="Wang Q."/>
            <person name="Steinberg C.E."/>
            <person name="Wang H."/>
            <person name="Li N."/>
            <person name="Qian L."/>
            <person name="Zhang G."/>
            <person name="Li Y."/>
            <person name="Yang H."/>
            <person name="Liu X."/>
            <person name="Wang J."/>
            <person name="Yin Y."/>
            <person name="Wang J."/>
        </authorList>
    </citation>
    <scope>NUCLEOTIDE SEQUENCE [LARGE SCALE GENOMIC DNA]</scope>
    <source>
        <strain evidence="1">05x7-T-G4-1.051#20</strain>
    </source>
</reference>
<evidence type="ECO:0000313" key="1">
    <source>
        <dbReference type="EMBL" id="EKC33875.1"/>
    </source>
</evidence>
<organism evidence="1">
    <name type="scientific">Magallana gigas</name>
    <name type="common">Pacific oyster</name>
    <name type="synonym">Crassostrea gigas</name>
    <dbReference type="NCBI Taxonomy" id="29159"/>
    <lineage>
        <taxon>Eukaryota</taxon>
        <taxon>Metazoa</taxon>
        <taxon>Spiralia</taxon>
        <taxon>Lophotrochozoa</taxon>
        <taxon>Mollusca</taxon>
        <taxon>Bivalvia</taxon>
        <taxon>Autobranchia</taxon>
        <taxon>Pteriomorphia</taxon>
        <taxon>Ostreida</taxon>
        <taxon>Ostreoidea</taxon>
        <taxon>Ostreidae</taxon>
        <taxon>Magallana</taxon>
    </lineage>
</organism>
<proteinExistence type="predicted"/>
<name>K1QY75_MAGGI</name>
<accession>K1QY75</accession>
<dbReference type="AlphaFoldDB" id="K1QY75"/>
<sequence length="71" mass="8078">MGLCEKVGTSQQVAMRRETVDIKETVERELAPNDGAIQMLSGSDKDGFILKGSDMDHMYWQNNHRMIMDMS</sequence>